<dbReference type="AlphaFoldDB" id="A0A0U1PA16"/>
<feature type="chain" id="PRO_5006712632" evidence="1">
    <location>
        <begin position="23"/>
        <end position="456"/>
    </location>
</feature>
<dbReference type="Gene3D" id="3.40.50.10910">
    <property type="entry name" value="Amidohydrolase"/>
    <property type="match status" value="1"/>
</dbReference>
<dbReference type="Gene3D" id="1.20.58.520">
    <property type="entry name" value="Amidohydrolase"/>
    <property type="match status" value="1"/>
</dbReference>
<accession>A0A0U1PA16</accession>
<protein>
    <submittedName>
        <fullName evidence="3">Amidohydrolase</fullName>
    </submittedName>
</protein>
<dbReference type="InterPro" id="IPR051781">
    <property type="entry name" value="Metallo-dep_Hydrolase"/>
</dbReference>
<dbReference type="Gene3D" id="2.30.40.10">
    <property type="entry name" value="Urease, subunit C, domain 1"/>
    <property type="match status" value="1"/>
</dbReference>
<dbReference type="SUPFAM" id="SSF51556">
    <property type="entry name" value="Metallo-dependent hydrolases"/>
    <property type="match status" value="1"/>
</dbReference>
<dbReference type="PANTHER" id="PTHR43135">
    <property type="entry name" value="ALPHA-D-RIBOSE 1-METHYLPHOSPHONATE 5-TRIPHOSPHATE DIPHOSPHATASE"/>
    <property type="match status" value="1"/>
</dbReference>
<dbReference type="SUPFAM" id="SSF51338">
    <property type="entry name" value="Composite domain of metallo-dependent hydrolases"/>
    <property type="match status" value="1"/>
</dbReference>
<sequence length="456" mass="48554">MRVAVSLLLACAAGFAARPSRAQETPAKDVTAFVAVNVVPMDRERVLRDRTVLVEDGRIVAIGRKVAVPKGARIVDGAGRAFLSPGLADMHMHADTAEALKVYLANGVTSVLNMGGASPEFVAQLRPAVNAGKRPGPHVYVAFIVDGSPRYGHFFVTTPEEARWAVRLAKTNGYDFIKVYNDLSPACFQALVDEGRAQHLPVVGHGVRSVGLERQLDAGQLMVAHAEEFLYTVFKTAPDAPPGSAPDPAQIPGAIAFVLRDRAFVTADLNTYATIARQWGRPDVVDAILHGPELRYVGPANRIYWKHSDYQKRSGSLDATTAFLARFVKAMSDAGVPLITGTDAPTIPGLAPGFALHDDLDALQRAGLTRYQVLAAATRTPGAMIRRAQPDAAPFGTVAVGSRADLVLSAGNPLADLATLRQPLGVMANGRWYARADLQALLDDVATTYAAAAAPR</sequence>
<keyword evidence="3" id="KW-0378">Hydrolase</keyword>
<dbReference type="GO" id="GO:0016810">
    <property type="term" value="F:hydrolase activity, acting on carbon-nitrogen (but not peptide) bonds"/>
    <property type="evidence" value="ECO:0007669"/>
    <property type="project" value="InterPro"/>
</dbReference>
<dbReference type="Gene3D" id="3.30.110.90">
    <property type="entry name" value="Amidohydrolase"/>
    <property type="match status" value="1"/>
</dbReference>
<reference evidence="3" key="1">
    <citation type="submission" date="2015-03" db="EMBL/GenBank/DDBJ databases">
        <title>Draft genome sequence of Mizugakiibacter sediminis skMP5.</title>
        <authorList>
            <person name="Watanabe T."/>
            <person name="Kojima H."/>
            <person name="Fukui M."/>
        </authorList>
    </citation>
    <scope>NUCLEOTIDE SEQUENCE</scope>
    <source>
        <strain evidence="3">SkMP5</strain>
    </source>
</reference>
<dbReference type="EMBL" id="DF952379">
    <property type="protein sequence ID" value="GAN45155.1"/>
    <property type="molecule type" value="Genomic_DNA"/>
</dbReference>
<proteinExistence type="predicted"/>
<keyword evidence="1" id="KW-0732">Signal</keyword>
<evidence type="ECO:0000259" key="2">
    <source>
        <dbReference type="Pfam" id="PF01979"/>
    </source>
</evidence>
<dbReference type="InterPro" id="IPR032466">
    <property type="entry name" value="Metal_Hydrolase"/>
</dbReference>
<name>A0A0U1PA16_9GAMM</name>
<evidence type="ECO:0000256" key="1">
    <source>
        <dbReference type="SAM" id="SignalP"/>
    </source>
</evidence>
<dbReference type="HOGENOM" id="CLU_023620_4_1_6"/>
<dbReference type="InterPro" id="IPR011059">
    <property type="entry name" value="Metal-dep_hydrolase_composite"/>
</dbReference>
<gene>
    <name evidence="3" type="ORF">MBSD_1695</name>
</gene>
<organism evidence="3">
    <name type="scientific">Mizugakiibacter sediminis</name>
    <dbReference type="NCBI Taxonomy" id="1475481"/>
    <lineage>
        <taxon>Bacteria</taxon>
        <taxon>Pseudomonadati</taxon>
        <taxon>Pseudomonadota</taxon>
        <taxon>Gammaproteobacteria</taxon>
        <taxon>Lysobacterales</taxon>
        <taxon>Rhodanobacteraceae</taxon>
        <taxon>Mizugakiibacter</taxon>
    </lineage>
</organism>
<dbReference type="InterPro" id="IPR006680">
    <property type="entry name" value="Amidohydro-rel"/>
</dbReference>
<dbReference type="Pfam" id="PF01979">
    <property type="entry name" value="Amidohydro_1"/>
    <property type="match status" value="1"/>
</dbReference>
<feature type="signal peptide" evidence="1">
    <location>
        <begin position="1"/>
        <end position="22"/>
    </location>
</feature>
<feature type="domain" description="Amidohydrolase-related" evidence="2">
    <location>
        <begin position="83"/>
        <end position="432"/>
    </location>
</feature>
<evidence type="ECO:0000313" key="3">
    <source>
        <dbReference type="EMBL" id="GAN45155.1"/>
    </source>
</evidence>
<dbReference type="PANTHER" id="PTHR43135:SF3">
    <property type="entry name" value="ALPHA-D-RIBOSE 1-METHYLPHOSPHONATE 5-TRIPHOSPHATE DIPHOSPHATASE"/>
    <property type="match status" value="1"/>
</dbReference>